<feature type="transmembrane region" description="Helical" evidence="1">
    <location>
        <begin position="47"/>
        <end position="70"/>
    </location>
</feature>
<keyword evidence="1" id="KW-1133">Transmembrane helix</keyword>
<feature type="non-terminal residue" evidence="2">
    <location>
        <position position="157"/>
    </location>
</feature>
<proteinExistence type="predicted"/>
<dbReference type="OrthoDB" id="10520459at2759"/>
<keyword evidence="3" id="KW-1185">Reference proteome</keyword>
<evidence type="ECO:0000313" key="2">
    <source>
        <dbReference type="EMBL" id="VDN48669.1"/>
    </source>
</evidence>
<accession>A0A3P7S9V2</accession>
<gene>
    <name evidence="2" type="ORF">DILT_LOCUS19747</name>
</gene>
<feature type="transmembrane region" description="Helical" evidence="1">
    <location>
        <begin position="82"/>
        <end position="101"/>
    </location>
</feature>
<keyword evidence="1" id="KW-0472">Membrane</keyword>
<reference evidence="2 3" key="1">
    <citation type="submission" date="2018-11" db="EMBL/GenBank/DDBJ databases">
        <authorList>
            <consortium name="Pathogen Informatics"/>
        </authorList>
    </citation>
    <scope>NUCLEOTIDE SEQUENCE [LARGE SCALE GENOMIC DNA]</scope>
</reference>
<dbReference type="EMBL" id="UYRU01120313">
    <property type="protein sequence ID" value="VDN48669.1"/>
    <property type="molecule type" value="Genomic_DNA"/>
</dbReference>
<feature type="transmembrane region" description="Helical" evidence="1">
    <location>
        <begin position="121"/>
        <end position="141"/>
    </location>
</feature>
<dbReference type="AlphaFoldDB" id="A0A3P7S9V2"/>
<organism evidence="2 3">
    <name type="scientific">Dibothriocephalus latus</name>
    <name type="common">Fish tapeworm</name>
    <name type="synonym">Diphyllobothrium latum</name>
    <dbReference type="NCBI Taxonomy" id="60516"/>
    <lineage>
        <taxon>Eukaryota</taxon>
        <taxon>Metazoa</taxon>
        <taxon>Spiralia</taxon>
        <taxon>Lophotrochozoa</taxon>
        <taxon>Platyhelminthes</taxon>
        <taxon>Cestoda</taxon>
        <taxon>Eucestoda</taxon>
        <taxon>Diphyllobothriidea</taxon>
        <taxon>Diphyllobothriidae</taxon>
        <taxon>Dibothriocephalus</taxon>
    </lineage>
</organism>
<dbReference type="Proteomes" id="UP000281553">
    <property type="component" value="Unassembled WGS sequence"/>
</dbReference>
<keyword evidence="1" id="KW-0812">Transmembrane</keyword>
<evidence type="ECO:0000313" key="3">
    <source>
        <dbReference type="Proteomes" id="UP000281553"/>
    </source>
</evidence>
<protein>
    <submittedName>
        <fullName evidence="2">Uncharacterized protein</fullName>
    </submittedName>
</protein>
<evidence type="ECO:0000256" key="1">
    <source>
        <dbReference type="SAM" id="Phobius"/>
    </source>
</evidence>
<sequence>MHALSGKRIYMALRNFQIRTDPNNDNIMEKTFWQCPKGVRPKEAFSFIRIFMTVLCLMLNLIMLVLLCLIKGRPRSFLVQMRTLTATVVLYTFIRTCQQIIPSRFFHSNDILAPIMCCMWTSRYLSFVCYTFAALILNFTVGNRAIQIVWKYQYSFS</sequence>
<name>A0A3P7S9V2_DIBLA</name>